<dbReference type="InterPro" id="IPR008638">
    <property type="entry name" value="FhaB/CdiA-like_TPS"/>
</dbReference>
<dbReference type="PANTHER" id="PTHR12338">
    <property type="entry name" value="AUTOTRANSPORTER"/>
    <property type="match status" value="1"/>
</dbReference>
<evidence type="ECO:0000259" key="5">
    <source>
        <dbReference type="SMART" id="SM00912"/>
    </source>
</evidence>
<accession>A0A6S7C591</accession>
<feature type="domain" description="Filamentous haemagglutinin FhaB/tRNA nuclease CdiA-like TPS" evidence="5">
    <location>
        <begin position="54"/>
        <end position="166"/>
    </location>
</feature>
<proteinExistence type="predicted"/>
<dbReference type="InterPro" id="IPR041248">
    <property type="entry name" value="YDG"/>
</dbReference>
<evidence type="ECO:0000313" key="6">
    <source>
        <dbReference type="EMBL" id="CAB3833131.1"/>
    </source>
</evidence>
<dbReference type="PANTHER" id="PTHR12338:SF8">
    <property type="entry name" value="HEME_HEMOPEXIN-BINDING PROTEIN"/>
    <property type="match status" value="1"/>
</dbReference>
<dbReference type="Pfam" id="PF18657">
    <property type="entry name" value="YDG"/>
    <property type="match status" value="11"/>
</dbReference>
<evidence type="ECO:0000313" key="7">
    <source>
        <dbReference type="Proteomes" id="UP000494105"/>
    </source>
</evidence>
<dbReference type="InterPro" id="IPR012334">
    <property type="entry name" value="Pectin_lyas_fold"/>
</dbReference>
<sequence>MKKPSLNHVFRLVWNDALGVYVPVAEHASARRKRNASSAAALSAALLLSGPALAADLPTGGNVVAGSGSISQNGTSMTINQQTGKMAIDWQGFSIGKGNSVTFNQPGRDAVALNRVLGPDVSVIQGALNANGQVFLVNPNGVVFTPTAQVNVGGIVASTLNISTQDFMAGNYRFEGASSNAIVNQGNITAAAGGSIALIAAKITNTGNLTADKGNVLMGAGSRVKLDLGGPVKIEVEQGAIDALIEQGGAIRADGGVVYLTAKAAGDLASTVINHTGITQAKTLATGENGKIVLLGDMVNDRVAVGGTLDASAPNGGKGGFIETSAAKISVAAGAVISTKAVSGQHGNWLIDPTDFTVSAGAGSASDSGIGADTLAASLNASNVELRTVDAGNDAGNINVNANVKWSASTKLTLSAHGDVVINAPITATGAAAGLEINVGGFQQRGWSSGGSYAANAPVTLSGAQSTFKSNGQEYTMLRSVQDFQSLNWLGYGFYALAQDLDLTGMIFSGALVGNLQGTLAGLGHNVDNLTINAGTGHSAGLIGTIAESAVVRDLTLRNANVTGGSDLGTLASANLGTIRNVSASGSVTGTSTLGGLVASNYSIITGSNARTSVTSTTKSYFLGGLAGINGANATLDNVYATGNVSGASTDMGGLVGANLGVIRNAYATGDVTAAADSSGTGIGGLAGTARDNSIISNVYASGRVVASGHTGGVVGLNNGVNITLQNAQWDPASTGQANAVGGGGDATGALSVANPYSYTSYGNLGTWSQVPGAENVWVAKDGAGKAQWIMLDGFTRPFLASEYSLAVSNDHQLQLMAYNLGANYNIVRDIDAKATSGVGSGMWNVNGFTPIGVYSEFTGSLNGNGHTIANLNVGNYGAFAGLFGIIGAAATVQNVGLTNGTVNSFTQAGGLAGINYGTINNTYFNGTVRADGLGGGIGGLVGMNFGTISNSYSSGVVSNNMPLVGQMGGLVGYNAGTINKSYTTTTVSNQFFMPGVGALVGYNIGTVNDSFAASTDAAGLPVSPMPLQLVASNGGVVSASSGMKTYEQLGQLSTFTDAGWNIDTIGGTDSIWRMYEGQGGPLLRSFLKQVTVSLADKVYDGQVSGGAGYISSNPNATLGGSINYITNSKNAGTYRQEDGSLTVTGGLYSNQQGYDVIYADNLSLTVQKKGVAALLSGQDKVYDGTTNATLTAAAITGYVAGDELGGTGSGTFSDKNAGAGKSITINTYGLSGADADNYFIATLIPGTASASILARQITGELTATDKVYDGTTSANYSGWLSGPLGSDNVMVASNFADKNVGQQKQVTYSLAGADAGNYVLAGNLALGSSASITPKTLTGIITVADKVYDGTTVATIDGHMTGGMVAGDNVWISGTGTFSDKNVGVSKLVSVSSALSGEDAQNYVISANETAAASITPKTLTGAITAAGKTYDGTRDATVSGELSGVVQGDAVTMSSSGLFADRNAGVGKRVDVVAELFGNDAGNYVLSHNETTSATIARKMLTGAITASGKTYDGLLTASTSGTLDGKIAGDNVTLSTSGAFGDKNVGVGKLVSVNGVLVGADADNYSVSANTSSIATITARQLTGALGALDKTYDGNQLAVVTGAGSLNVVQGDALTVSGSFSDKNVGAGKSVAYAISGADAGNYALGDGVVQLKASITQRDLSGAITASGKIYDGSLAASTNGSLDGVLLGDVVSLSTTGSFLDKNVGNGKTVNVSGSLLGLDAGNYRLSTNATTTANITPKAISGALTAASKVYDGSRDAATSGTLTGVVNGDNVGVSGTGQFSDKNVGNGKAVAVAGLLTGADAGNYLLTTNTTTQANITPKALTGAITAAGKTYDGTTAAETSGALNGVVEGDLVALSTLGAFSDKNAGVGKQVNVSGALVGGDAGNYTVTSNSTTLATITPKTLTGALSAAGKVYDGNTVATVGGADSINGIVEGDSLGVAGTFADKNAGERKAVAFSLTGADAGNYVLNAANARATISQRVLAIIGTTVSDKTYDGSTAAQANAGSLANLVEGETLGVGATAQFDSANAGKRNANVSYALSDTGNGLAANYVLADTQHQADIGRRAITVVADDKTKRAGDADPALTWRVAQGNLIGNDTLAGALNRALGETAGNYAISANGLSNSNYLVAAQDGTLVISNAVQPDSRRESALSAAQWLQAAVGNANSTPPNLTGDLNYVPVSSTSQNQNQNGNAQPAPNAGQGARAMQGPAQVLVIDGGIRLPEGLVQGSL</sequence>
<dbReference type="InterPro" id="IPR011493">
    <property type="entry name" value="GLUG"/>
</dbReference>
<feature type="region of interest" description="Disordered" evidence="4">
    <location>
        <begin position="2173"/>
        <end position="2214"/>
    </location>
</feature>
<evidence type="ECO:0000256" key="2">
    <source>
        <dbReference type="ARBA" id="ARBA00022525"/>
    </source>
</evidence>
<gene>
    <name evidence="6" type="ORF">LMG1861_00880</name>
</gene>
<dbReference type="NCBIfam" id="TIGR01901">
    <property type="entry name" value="adhes_NPXG"/>
    <property type="match status" value="1"/>
</dbReference>
<dbReference type="RefSeq" id="WP_175127794.1">
    <property type="nucleotide sequence ID" value="NZ_CADILD010000001.1"/>
</dbReference>
<feature type="compositionally biased region" description="Low complexity" evidence="4">
    <location>
        <begin position="2194"/>
        <end position="2212"/>
    </location>
</feature>
<name>A0A6S7C591_9BURK</name>
<comment type="subcellular location">
    <subcellularLocation>
        <location evidence="1">Secreted</location>
    </subcellularLocation>
</comment>
<reference evidence="6 7" key="1">
    <citation type="submission" date="2020-04" db="EMBL/GenBank/DDBJ databases">
        <authorList>
            <person name="De Canck E."/>
        </authorList>
    </citation>
    <scope>NUCLEOTIDE SEQUENCE [LARGE SCALE GENOMIC DNA]</scope>
    <source>
        <strain evidence="6 7">LMG 1861</strain>
    </source>
</reference>
<protein>
    <recommendedName>
        <fullName evidence="5">Filamentous haemagglutinin FhaB/tRNA nuclease CdiA-like TPS domain-containing protein</fullName>
    </recommendedName>
</protein>
<dbReference type="SUPFAM" id="SSF51126">
    <property type="entry name" value="Pectin lyase-like"/>
    <property type="match status" value="1"/>
</dbReference>
<dbReference type="Pfam" id="PF07581">
    <property type="entry name" value="Glug"/>
    <property type="match status" value="1"/>
</dbReference>
<dbReference type="Pfam" id="PF05860">
    <property type="entry name" value="TPS"/>
    <property type="match status" value="1"/>
</dbReference>
<keyword evidence="2" id="KW-0964">Secreted</keyword>
<dbReference type="Pfam" id="PF13018">
    <property type="entry name" value="ESPR"/>
    <property type="match status" value="1"/>
</dbReference>
<dbReference type="InterPro" id="IPR024973">
    <property type="entry name" value="ESPR"/>
</dbReference>
<dbReference type="Pfam" id="PF18676">
    <property type="entry name" value="MBG_2"/>
    <property type="match status" value="1"/>
</dbReference>
<dbReference type="Gene3D" id="2.160.20.10">
    <property type="entry name" value="Single-stranded right-handed beta-helix, Pectin lyase-like"/>
    <property type="match status" value="1"/>
</dbReference>
<evidence type="ECO:0000256" key="4">
    <source>
        <dbReference type="SAM" id="MobiDB-lite"/>
    </source>
</evidence>
<evidence type="ECO:0000256" key="1">
    <source>
        <dbReference type="ARBA" id="ARBA00004613"/>
    </source>
</evidence>
<dbReference type="EMBL" id="CADILD010000001">
    <property type="protein sequence ID" value="CAB3833131.1"/>
    <property type="molecule type" value="Genomic_DNA"/>
</dbReference>
<dbReference type="SMART" id="SM00912">
    <property type="entry name" value="Haemagg_act"/>
    <property type="match status" value="1"/>
</dbReference>
<dbReference type="GO" id="GO:0005576">
    <property type="term" value="C:extracellular region"/>
    <property type="evidence" value="ECO:0007669"/>
    <property type="project" value="UniProtKB-SubCell"/>
</dbReference>
<dbReference type="Gene3D" id="2.160.20.110">
    <property type="match status" value="2"/>
</dbReference>
<organism evidence="6 7">
    <name type="scientific">Achromobacter piechaudii</name>
    <dbReference type="NCBI Taxonomy" id="72556"/>
    <lineage>
        <taxon>Bacteria</taxon>
        <taxon>Pseudomonadati</taxon>
        <taxon>Pseudomonadota</taxon>
        <taxon>Betaproteobacteria</taxon>
        <taxon>Burkholderiales</taxon>
        <taxon>Alcaligenaceae</taxon>
        <taxon>Achromobacter</taxon>
    </lineage>
</organism>
<keyword evidence="3" id="KW-0732">Signal</keyword>
<dbReference type="InterPro" id="IPR050909">
    <property type="entry name" value="Bact_Autotransporter_VF"/>
</dbReference>
<dbReference type="InterPro" id="IPR041286">
    <property type="entry name" value="MBG_2"/>
</dbReference>
<evidence type="ECO:0000256" key="3">
    <source>
        <dbReference type="ARBA" id="ARBA00022729"/>
    </source>
</evidence>
<dbReference type="Proteomes" id="UP000494105">
    <property type="component" value="Unassembled WGS sequence"/>
</dbReference>
<dbReference type="InterPro" id="IPR011050">
    <property type="entry name" value="Pectin_lyase_fold/virulence"/>
</dbReference>